<proteinExistence type="predicted"/>
<sequence>MKNVGEKQHMAQDILRTRRLCSDCNSGSWICKRALNITMQNQVYCVLFDRIDKRYQVIDILGFIDMDSFILERFGTDLVAPGEDSVGCRVKVLTLSDNLLKGEYVALAAPMLLSADKCIRIPLDSAKSLKSLGIAFVGTDRAGNEIHVQISDRDAHMFRSLLIEGALYEINGFRKRRSHC</sequence>
<dbReference type="Proteomes" id="UP000188268">
    <property type="component" value="Unassembled WGS sequence"/>
</dbReference>
<evidence type="ECO:0000313" key="1">
    <source>
        <dbReference type="EMBL" id="OMP05023.1"/>
    </source>
</evidence>
<name>A0A1R3KD63_COCAP</name>
<dbReference type="EMBL" id="AWWV01005528">
    <property type="protein sequence ID" value="OMP05023.1"/>
    <property type="molecule type" value="Genomic_DNA"/>
</dbReference>
<dbReference type="AlphaFoldDB" id="A0A1R3KD63"/>
<comment type="caution">
    <text evidence="1">The sequence shown here is derived from an EMBL/GenBank/DDBJ whole genome shotgun (WGS) entry which is preliminary data.</text>
</comment>
<keyword evidence="2" id="KW-1185">Reference proteome</keyword>
<gene>
    <name evidence="1" type="ORF">CCACVL1_02071</name>
</gene>
<evidence type="ECO:0000313" key="2">
    <source>
        <dbReference type="Proteomes" id="UP000188268"/>
    </source>
</evidence>
<dbReference type="Gramene" id="OMP05023">
    <property type="protein sequence ID" value="OMP05023"/>
    <property type="gene ID" value="CCACVL1_02071"/>
</dbReference>
<dbReference type="OrthoDB" id="1924490at2759"/>
<evidence type="ECO:0008006" key="3">
    <source>
        <dbReference type="Google" id="ProtNLM"/>
    </source>
</evidence>
<reference evidence="1 2" key="1">
    <citation type="submission" date="2013-09" db="EMBL/GenBank/DDBJ databases">
        <title>Corchorus capsularis genome sequencing.</title>
        <authorList>
            <person name="Alam M."/>
            <person name="Haque M.S."/>
            <person name="Islam M.S."/>
            <person name="Emdad E.M."/>
            <person name="Islam M.M."/>
            <person name="Ahmed B."/>
            <person name="Halim A."/>
            <person name="Hossen Q.M.M."/>
            <person name="Hossain M.Z."/>
            <person name="Ahmed R."/>
            <person name="Khan M.M."/>
            <person name="Islam R."/>
            <person name="Rashid M.M."/>
            <person name="Khan S.A."/>
            <person name="Rahman M.S."/>
            <person name="Alam M."/>
        </authorList>
    </citation>
    <scope>NUCLEOTIDE SEQUENCE [LARGE SCALE GENOMIC DNA]</scope>
    <source>
        <strain evidence="2">cv. CVL-1</strain>
        <tissue evidence="1">Whole seedling</tissue>
    </source>
</reference>
<protein>
    <recommendedName>
        <fullName evidence="3">Nucleic acid-binding protein</fullName>
    </recommendedName>
</protein>
<accession>A0A1R3KD63</accession>
<organism evidence="1 2">
    <name type="scientific">Corchorus capsularis</name>
    <name type="common">Jute</name>
    <dbReference type="NCBI Taxonomy" id="210143"/>
    <lineage>
        <taxon>Eukaryota</taxon>
        <taxon>Viridiplantae</taxon>
        <taxon>Streptophyta</taxon>
        <taxon>Embryophyta</taxon>
        <taxon>Tracheophyta</taxon>
        <taxon>Spermatophyta</taxon>
        <taxon>Magnoliopsida</taxon>
        <taxon>eudicotyledons</taxon>
        <taxon>Gunneridae</taxon>
        <taxon>Pentapetalae</taxon>
        <taxon>rosids</taxon>
        <taxon>malvids</taxon>
        <taxon>Malvales</taxon>
        <taxon>Malvaceae</taxon>
        <taxon>Grewioideae</taxon>
        <taxon>Apeibeae</taxon>
        <taxon>Corchorus</taxon>
    </lineage>
</organism>